<evidence type="ECO:0000256" key="4">
    <source>
        <dbReference type="SAM" id="SignalP"/>
    </source>
</evidence>
<protein>
    <submittedName>
        <fullName evidence="5">Reticulocyte binding protein 2b</fullName>
    </submittedName>
</protein>
<dbReference type="RefSeq" id="XP_028543027.1">
    <property type="nucleotide sequence ID" value="XM_028687226.1"/>
</dbReference>
<keyword evidence="3" id="KW-0812">Transmembrane</keyword>
<feature type="coiled-coil region" evidence="1">
    <location>
        <begin position="2391"/>
        <end position="2477"/>
    </location>
</feature>
<reference evidence="6" key="1">
    <citation type="submission" date="2017-04" db="EMBL/GenBank/DDBJ databases">
        <title>Plasmodium gonderi genome.</title>
        <authorList>
            <person name="Arisue N."/>
            <person name="Honma H."/>
            <person name="Kawai S."/>
            <person name="Tougan T."/>
            <person name="Tanabe K."/>
            <person name="Horii T."/>
        </authorList>
    </citation>
    <scope>NUCLEOTIDE SEQUENCE [LARGE SCALE GENOMIC DNA]</scope>
    <source>
        <strain evidence="6">ATCC 30045</strain>
    </source>
</reference>
<evidence type="ECO:0000313" key="6">
    <source>
        <dbReference type="Proteomes" id="UP000195521"/>
    </source>
</evidence>
<evidence type="ECO:0000256" key="1">
    <source>
        <dbReference type="SAM" id="Coils"/>
    </source>
</evidence>
<feature type="coiled-coil region" evidence="1">
    <location>
        <begin position="1073"/>
        <end position="1210"/>
    </location>
</feature>
<dbReference type="OrthoDB" id="376720at2759"/>
<dbReference type="Proteomes" id="UP000195521">
    <property type="component" value="Unassembled WGS sequence"/>
</dbReference>
<gene>
    <name evidence="5" type="ORF">PGO_080020</name>
</gene>
<keyword evidence="3" id="KW-0472">Membrane</keyword>
<feature type="coiled-coil region" evidence="1">
    <location>
        <begin position="1349"/>
        <end position="1477"/>
    </location>
</feature>
<name>A0A1Y1JFK6_PLAGO</name>
<keyword evidence="4" id="KW-0732">Signal</keyword>
<feature type="coiled-coil region" evidence="1">
    <location>
        <begin position="879"/>
        <end position="964"/>
    </location>
</feature>
<evidence type="ECO:0000256" key="3">
    <source>
        <dbReference type="SAM" id="Phobius"/>
    </source>
</evidence>
<feature type="coiled-coil region" evidence="1">
    <location>
        <begin position="1773"/>
        <end position="1838"/>
    </location>
</feature>
<evidence type="ECO:0000313" key="5">
    <source>
        <dbReference type="EMBL" id="GAW80438.1"/>
    </source>
</evidence>
<dbReference type="OMA" id="VINQAEN"/>
<dbReference type="EMBL" id="BDQF01000009">
    <property type="protein sequence ID" value="GAW80438.1"/>
    <property type="molecule type" value="Genomic_DNA"/>
</dbReference>
<evidence type="ECO:0000256" key="2">
    <source>
        <dbReference type="SAM" id="MobiDB-lite"/>
    </source>
</evidence>
<feature type="signal peptide" evidence="4">
    <location>
        <begin position="1"/>
        <end position="21"/>
    </location>
</feature>
<feature type="chain" id="PRO_5011965492" evidence="4">
    <location>
        <begin position="22"/>
        <end position="2797"/>
    </location>
</feature>
<feature type="coiled-coil region" evidence="1">
    <location>
        <begin position="720"/>
        <end position="829"/>
    </location>
</feature>
<keyword evidence="1" id="KW-0175">Coiled coil</keyword>
<keyword evidence="3" id="KW-1133">Transmembrane helix</keyword>
<dbReference type="GeneID" id="39747151"/>
<accession>A0A1Y1JFK6</accession>
<proteinExistence type="predicted"/>
<feature type="region of interest" description="Disordered" evidence="2">
    <location>
        <begin position="66"/>
        <end position="85"/>
    </location>
</feature>
<keyword evidence="6" id="KW-1185">Reference proteome</keyword>
<feature type="coiled-coil region" evidence="1">
    <location>
        <begin position="621"/>
        <end position="648"/>
    </location>
</feature>
<feature type="coiled-coil region" evidence="1">
    <location>
        <begin position="1574"/>
        <end position="1601"/>
    </location>
</feature>
<sequence length="2797" mass="326379">MQVRILYKILFNLLFALLGNIKEKTYIKMCTNRYLHGYIIDSNGRKFNRSKKKLNLTPLYEKSIQSNESQYGSEEQEYNKNKDDNKFNVEHDKNEYSSSSSSLVAPENYTSDSTKPLHFSYINSEDTGTNKKLNINKTLNTIKSSFIQNNKRTVKPGKVTQNTTPNKEVYVMTDNLDYVDAPDFSGYYLISQISPHYAYMNFFDEFRRISVEHGSIRNKYNKMYAEQVLPLLREIDQKFNFCEKHKYQLKVIVHIFESPNLIKERNKKHDEKFTEYIDAKKKYLDCIVGENKYNEMKISVMKLTVYKMLKEAIHHQVYKYKVYTDMIAVYLVGLKNMPYDAIRNYINEFKDFYNSSSNVVQRLEKEVNNKDTIYSIKFIRKEMEYIIDRFTYHMEKVNYSMNYIKEFSTVGSLKIDSQRFLEEYYYNAACNYSIFRLSSEHLQSLRSALIDKRYKMYVLFSTLIGDLEKKINKLMSSIGFFSESNKILAQSVQILKRGEEVYNKNEKILETFALYNSVEVNKLKKECDIKMNSLKDCINSIGTYNIFIKNAYNKNLLEESSLKRKKYSIPYDTDPYEKTVSFLNLLDNIEYSKVSVDKNFDQMKKNFEEIQKLKDKIEEFALSINDDVKELEDLVEKEKENKLLKEEISPKMNYIKEKIEKIKEIIHIEKSVETESQLIDKLISDAEFKGDEFKNKKTGLYNKIKDIINKFHTSDLQKIVEDMTNFLESKENLLKNTNNKREIEELLRKTNENHNKLKEMNCDDISKVIENLKVEVEKFMELKNEIANKKLENMRSEMSIMLDQLKKEYEYLKTKLSNYEGEKNKLDNNKENIIIIKNKIADNEHEYDKAVSEGISIYNDFIQNKKNILEKETEISNEISTLNEKIRIAKTTLEKYDNAIQNLETNAKKTDSHTEELLEKIKTEINELKLNEDESKFDTTKGNVNNTIKEIENANINIETLKRLKTITELSTVNKKSIEEVIKNKGHLLKEKIEKHIQKMKEEELIEQSAKSNLLSNIDNEKKFINEQLNDIHLNEIKTQIEKTLRYCEDSRKSIKNNNEINLEELNINEIQCGNMKGKIETLNSNFQELNKKIDNVINKHHNEIIKLIDRHITEKGKNIENKAEEHIHALEKAKERLSSFETNEDVTKYDNRINKQELSKLMDSIQQKMNKINESNTKLINIKQKTTEYMAQSNKVKNKQSQMNEMKDNEIIFNQNRNEIKDIYTNMNNTYNELDSIEKLETTSLDIDNLEIQQNRLLITTGVQKLDDEHAKTKETIEKIKTFMKSIETLRSELPEETGNDIAHLKYSKHETENIINNKKINEIIQKAKEIKQKASTSTNLNEVKTFKDEVNKHIEQVLDEYNSMQNALKDIEHMQDLLRSTNSNVIAEGISKKTKEADTFKKQAQSELEKMSTINEGIKKKIDQAREHQSKVQISLDDKEIDEKVNQIEKINKEVINMENKISEHLRKIKEYKENCLSEVHNAERAKIKIDSLQKKDGNTGLKDFDVKNVENDIANCKIYKEQVQKAETDAEQMYKIFSNYLDEISDVLKKSLILGVETKSKKRKNDAAKIMDEIKKECSSIKIELQESLNKLNEMNKKHTISVIEDTLDNKKSADANVSIQQSLENVKQNLLQVNNVSKEVEAILTTANNSFDLMSKVPDSKEKTELETLEKESAEYVTHLEKLNEQKRLVMEKRKTVDEIKSDIINIETNLKKNSKNFEIGLLNKINEIAKIRKSYVDSAEQLLATSMSNFVSLFIGFDLKRYNIGTNIDNYKRNIKELLNEFQKSYELIQDKEKNALEDSVDSGKAKELRVEAQNEEKKLENIEKRTKMYLNDIDKMESFKLIHDMKENINHINKMCKDEYTEVNEGHGNLEKIIKDIKNLNDGSDSSIKLQQAEHKNNEIKTKTSHYSYKIEAHNILEQIAKSAKFIGISITTELQSSKLAAKAHLQSTSELQFQSKDEIKLESEEFLGNENKLDFHKNIQDAYKSVLQIYKYSDDIIKKQEECEKLMKEGKKINFNIKSINDLKSTIENIKSKESTITSQINDAFAKLDQLNKISCSDENSVNILEKSHAEELKKKRDAFNQEKVAYAGESKLNECKGLLASQLELLNDLKITTNTMKADETLQESIGDRNSSIFQISTIFEDIEKKVTGINNSFYELLLKGKICETFKYTSIKDSLNAKINAYSTFINNKKGKVAEYLAYIQSNYNSIFQDIDVLNQNLVEKSTTTYAITKMKEANALSAQLTNTSNEYDAIVNTIKKEYIDANEKTEIVDLENSAKKLKDYFVNINNKKNAINELHNKIKLIKFQEMRTTSDKYLDIAKRFTYVVDDQKKRLSEIHNKQITLKNNLKDKEENLIQVDNTFTLESIKSFDELYDKIKSNIDELNILEQNNVNELKKSKSYEENILYLLTRMSNLKEYAHKYETKDKLKDENNEIKSAVDNEMRQNDEILKNLEEELKKLLKSIKENENLCTTNNTKDFVSHILKKIDIIRENFTKNLPEKEKVFQIESKYNEIKSIYNEIYADANVKEFTENITKNVQNKFTSVRDSKEAQKIKEAIDDITNNYTQIKSKLSSFINALDKIKIKKNDMNALFGSLSKERVNNYNTLQSFINDSDRMTNQLEEHISEMSKIIKDTENIIKELEEKQDNILNPRVINKLVGGQNKLLSDAQQQGSDKINTKEQNLTQEQGHSNNGGNTLFSANIMSQDGQEKTQNKYHYKIGGDNQNIRYAGAILALSICYGVFYILNNRDEKDKNDTDVFDDQFEGCDAFNLDDKEEVIDVCFNDAYYSD</sequence>
<comment type="caution">
    <text evidence="5">The sequence shown here is derived from an EMBL/GenBank/DDBJ whole genome shotgun (WGS) entry which is preliminary data.</text>
</comment>
<feature type="transmembrane region" description="Helical" evidence="3">
    <location>
        <begin position="2734"/>
        <end position="2753"/>
    </location>
</feature>
<organism evidence="5 6">
    <name type="scientific">Plasmodium gonderi</name>
    <dbReference type="NCBI Taxonomy" id="77519"/>
    <lineage>
        <taxon>Eukaryota</taxon>
        <taxon>Sar</taxon>
        <taxon>Alveolata</taxon>
        <taxon>Apicomplexa</taxon>
        <taxon>Aconoidasida</taxon>
        <taxon>Haemosporida</taxon>
        <taxon>Plasmodiidae</taxon>
        <taxon>Plasmodium</taxon>
        <taxon>Plasmodium (Plasmodium)</taxon>
    </lineage>
</organism>